<feature type="compositionally biased region" description="Polar residues" evidence="4">
    <location>
        <begin position="442"/>
        <end position="451"/>
    </location>
</feature>
<protein>
    <recommendedName>
        <fullName evidence="5">DUF4005 domain-containing protein</fullName>
    </recommendedName>
</protein>
<evidence type="ECO:0000256" key="3">
    <source>
        <dbReference type="ARBA" id="ARBA00024378"/>
    </source>
</evidence>
<evidence type="ECO:0000313" key="6">
    <source>
        <dbReference type="EMBL" id="KAH9330292.1"/>
    </source>
</evidence>
<keyword evidence="1" id="KW-0112">Calmodulin-binding</keyword>
<reference evidence="6 7" key="1">
    <citation type="journal article" date="2021" name="Nat. Plants">
        <title>The Taxus genome provides insights into paclitaxel biosynthesis.</title>
        <authorList>
            <person name="Xiong X."/>
            <person name="Gou J."/>
            <person name="Liao Q."/>
            <person name="Li Y."/>
            <person name="Zhou Q."/>
            <person name="Bi G."/>
            <person name="Li C."/>
            <person name="Du R."/>
            <person name="Wang X."/>
            <person name="Sun T."/>
            <person name="Guo L."/>
            <person name="Liang H."/>
            <person name="Lu P."/>
            <person name="Wu Y."/>
            <person name="Zhang Z."/>
            <person name="Ro D.K."/>
            <person name="Shang Y."/>
            <person name="Huang S."/>
            <person name="Yan J."/>
        </authorList>
    </citation>
    <scope>NUCLEOTIDE SEQUENCE [LARGE SCALE GENOMIC DNA]</scope>
    <source>
        <strain evidence="6">Ta-2019</strain>
    </source>
</reference>
<dbReference type="GO" id="GO:0005516">
    <property type="term" value="F:calmodulin binding"/>
    <property type="evidence" value="ECO:0007669"/>
    <property type="project" value="UniProtKB-KW"/>
</dbReference>
<feature type="domain" description="DUF4005" evidence="5">
    <location>
        <begin position="394"/>
        <end position="498"/>
    </location>
</feature>
<feature type="region of interest" description="Disordered" evidence="4">
    <location>
        <begin position="475"/>
        <end position="502"/>
    </location>
</feature>
<evidence type="ECO:0000256" key="2">
    <source>
        <dbReference type="ARBA" id="ARBA00024341"/>
    </source>
</evidence>
<dbReference type="PANTHER" id="PTHR32295">
    <property type="entry name" value="IQ-DOMAIN 5-RELATED"/>
    <property type="match status" value="1"/>
</dbReference>
<dbReference type="EMBL" id="JAHRHJ020000001">
    <property type="protein sequence ID" value="KAH9330292.1"/>
    <property type="molecule type" value="Genomic_DNA"/>
</dbReference>
<feature type="region of interest" description="Disordered" evidence="4">
    <location>
        <begin position="225"/>
        <end position="247"/>
    </location>
</feature>
<dbReference type="OMA" id="ASTTNCH"/>
<dbReference type="InterPro" id="IPR000048">
    <property type="entry name" value="IQ_motif_EF-hand-BS"/>
</dbReference>
<comment type="subunit">
    <text evidence="3">Binds to multiple calmodulin (CaM) in the presence of Ca(2+) and CaM-like proteins.</text>
</comment>
<evidence type="ECO:0000256" key="1">
    <source>
        <dbReference type="ARBA" id="ARBA00022860"/>
    </source>
</evidence>
<dbReference type="Proteomes" id="UP000824469">
    <property type="component" value="Unassembled WGS sequence"/>
</dbReference>
<comment type="similarity">
    <text evidence="2">Belongs to the IQD family.</text>
</comment>
<feature type="region of interest" description="Disordered" evidence="4">
    <location>
        <begin position="13"/>
        <end position="60"/>
    </location>
</feature>
<dbReference type="Gene3D" id="1.20.5.190">
    <property type="match status" value="1"/>
</dbReference>
<keyword evidence="7" id="KW-1185">Reference proteome</keyword>
<proteinExistence type="inferred from homology"/>
<organism evidence="6 7">
    <name type="scientific">Taxus chinensis</name>
    <name type="common">Chinese yew</name>
    <name type="synonym">Taxus wallichiana var. chinensis</name>
    <dbReference type="NCBI Taxonomy" id="29808"/>
    <lineage>
        <taxon>Eukaryota</taxon>
        <taxon>Viridiplantae</taxon>
        <taxon>Streptophyta</taxon>
        <taxon>Embryophyta</taxon>
        <taxon>Tracheophyta</taxon>
        <taxon>Spermatophyta</taxon>
        <taxon>Pinopsida</taxon>
        <taxon>Pinidae</taxon>
        <taxon>Conifers II</taxon>
        <taxon>Cupressales</taxon>
        <taxon>Taxaceae</taxon>
        <taxon>Taxus</taxon>
    </lineage>
</organism>
<feature type="compositionally biased region" description="Polar residues" evidence="4">
    <location>
        <begin position="479"/>
        <end position="498"/>
    </location>
</feature>
<evidence type="ECO:0000256" key="4">
    <source>
        <dbReference type="SAM" id="MobiDB-lite"/>
    </source>
</evidence>
<dbReference type="PANTHER" id="PTHR32295:SF216">
    <property type="entry name" value="PROTEIN IQ-DOMAIN 3"/>
    <property type="match status" value="1"/>
</dbReference>
<dbReference type="Pfam" id="PF13178">
    <property type="entry name" value="DUF4005"/>
    <property type="match status" value="1"/>
</dbReference>
<name>A0AA38LR35_TAXCH</name>
<gene>
    <name evidence="6" type="ORF">KI387_002400</name>
</gene>
<sequence length="528" mass="57546">MGKALKWIRSILGMKKEGKQPRQSLPLPQDDRTELRSGSDVSTKSKSRDRRRWSFGGRSVKNADTCSDHGSGLLAESKALSLYSENHGCGPENEQNKHAIAVAAATAAAADAAVAAAHAAAAVVRLTSNGYSFSSAGINIEEFAAIKIQTAFRGFLAKKALYALRALVKMQALVRGNIVRKQASETLKCMQALVRVQARVRACRVRMSKEGQAVKTKLLQRRLVESHSKKSMEGRNPNTGGLDELEGKLQNRRASSAKYNRGLYYANPQQDMESSSLDGSAKIVEMDTGRTKLSSKKWIPSISDPISTEPSISSTTSAIQYPPRANYIPQFPQRVHASPHYKYLTPAEASCVTSPSSRVSVPKPPSDISASQDISPQTMYTYYGYVEDGILSTTQSTPQFTSSALSMGGKRGPFTPRSGYAESYFDGYSAFPNYMANTQSSKAKVRSQSAPKQRPSTHDKNAVLSKRRMSLHAAVDNRSLASGAQMQRSSSVTPSMRSGYQYPDPLSLDRSTVSLRHGEFDVASIVNY</sequence>
<comment type="caution">
    <text evidence="6">The sequence shown here is derived from an EMBL/GenBank/DDBJ whole genome shotgun (WGS) entry which is preliminary data.</text>
</comment>
<accession>A0AA38LR35</accession>
<evidence type="ECO:0000259" key="5">
    <source>
        <dbReference type="Pfam" id="PF13178"/>
    </source>
</evidence>
<dbReference type="InterPro" id="IPR025064">
    <property type="entry name" value="DUF4005"/>
</dbReference>
<dbReference type="Pfam" id="PF00612">
    <property type="entry name" value="IQ"/>
    <property type="match status" value="2"/>
</dbReference>
<feature type="region of interest" description="Disordered" evidence="4">
    <location>
        <begin position="442"/>
        <end position="461"/>
    </location>
</feature>
<dbReference type="AlphaFoldDB" id="A0AA38LR35"/>
<dbReference type="PROSITE" id="PS50096">
    <property type="entry name" value="IQ"/>
    <property type="match status" value="2"/>
</dbReference>
<evidence type="ECO:0000313" key="7">
    <source>
        <dbReference type="Proteomes" id="UP000824469"/>
    </source>
</evidence>